<gene>
    <name evidence="2" type="ORF">H6G83_07000</name>
</gene>
<evidence type="ECO:0000313" key="2">
    <source>
        <dbReference type="EMBL" id="MBD2500368.1"/>
    </source>
</evidence>
<comment type="caution">
    <text evidence="2">The sequence shown here is derived from an EMBL/GenBank/DDBJ whole genome shotgun (WGS) entry which is preliminary data.</text>
</comment>
<keyword evidence="1" id="KW-0812">Transmembrane</keyword>
<dbReference type="EMBL" id="JACJSG010000007">
    <property type="protein sequence ID" value="MBD2500368.1"/>
    <property type="molecule type" value="Genomic_DNA"/>
</dbReference>
<name>A0ABR8D1R7_9NOST</name>
<reference evidence="2 3" key="1">
    <citation type="journal article" date="2020" name="ISME J.">
        <title>Comparative genomics reveals insights into cyanobacterial evolution and habitat adaptation.</title>
        <authorList>
            <person name="Chen M.Y."/>
            <person name="Teng W.K."/>
            <person name="Zhao L."/>
            <person name="Hu C.X."/>
            <person name="Zhou Y.K."/>
            <person name="Han B.P."/>
            <person name="Song L.R."/>
            <person name="Shu W.S."/>
        </authorList>
    </citation>
    <scope>NUCLEOTIDE SEQUENCE [LARGE SCALE GENOMIC DNA]</scope>
    <source>
        <strain evidence="2 3">FACHB-119</strain>
    </source>
</reference>
<protein>
    <submittedName>
        <fullName evidence="2">Uncharacterized protein</fullName>
    </submittedName>
</protein>
<organism evidence="2 3">
    <name type="scientific">Anabaena azotica FACHB-119</name>
    <dbReference type="NCBI Taxonomy" id="947527"/>
    <lineage>
        <taxon>Bacteria</taxon>
        <taxon>Bacillati</taxon>
        <taxon>Cyanobacteriota</taxon>
        <taxon>Cyanophyceae</taxon>
        <taxon>Nostocales</taxon>
        <taxon>Nostocaceae</taxon>
        <taxon>Anabaena</taxon>
        <taxon>Anabaena azotica</taxon>
    </lineage>
</organism>
<keyword evidence="1" id="KW-1133">Transmembrane helix</keyword>
<feature type="transmembrane region" description="Helical" evidence="1">
    <location>
        <begin position="34"/>
        <end position="54"/>
    </location>
</feature>
<accession>A0ABR8D1R7</accession>
<keyword evidence="3" id="KW-1185">Reference proteome</keyword>
<sequence length="60" mass="6574">MQIDKSAFIQYLLLIITIVENSSGAIANSEENAIAKQVLVIFINLSVFLPIININNANNV</sequence>
<dbReference type="RefSeq" id="WP_190468999.1">
    <property type="nucleotide sequence ID" value="NZ_JACJSG010000007.1"/>
</dbReference>
<keyword evidence="1" id="KW-0472">Membrane</keyword>
<evidence type="ECO:0000313" key="3">
    <source>
        <dbReference type="Proteomes" id="UP000661112"/>
    </source>
</evidence>
<evidence type="ECO:0000256" key="1">
    <source>
        <dbReference type="SAM" id="Phobius"/>
    </source>
</evidence>
<dbReference type="Proteomes" id="UP000661112">
    <property type="component" value="Unassembled WGS sequence"/>
</dbReference>
<proteinExistence type="predicted"/>